<feature type="region of interest" description="Disordered" evidence="1">
    <location>
        <begin position="1"/>
        <end position="44"/>
    </location>
</feature>
<accession>A0A167BQE1</accession>
<organism evidence="2 3">
    <name type="scientific">Colletotrichum incanum</name>
    <name type="common">Soybean anthracnose fungus</name>
    <dbReference type="NCBI Taxonomy" id="1573173"/>
    <lineage>
        <taxon>Eukaryota</taxon>
        <taxon>Fungi</taxon>
        <taxon>Dikarya</taxon>
        <taxon>Ascomycota</taxon>
        <taxon>Pezizomycotina</taxon>
        <taxon>Sordariomycetes</taxon>
        <taxon>Hypocreomycetidae</taxon>
        <taxon>Glomerellales</taxon>
        <taxon>Glomerellaceae</taxon>
        <taxon>Colletotrichum</taxon>
        <taxon>Colletotrichum spaethianum species complex</taxon>
    </lineage>
</organism>
<evidence type="ECO:0000256" key="1">
    <source>
        <dbReference type="SAM" id="MobiDB-lite"/>
    </source>
</evidence>
<comment type="caution">
    <text evidence="2">The sequence shown here is derived from an EMBL/GenBank/DDBJ whole genome shotgun (WGS) entry which is preliminary data.</text>
</comment>
<feature type="region of interest" description="Disordered" evidence="1">
    <location>
        <begin position="100"/>
        <end position="151"/>
    </location>
</feature>
<sequence length="252" mass="28177">LGSVRAPRSPRERPHNCREDDAPTRHKSGEGLPLSPDHPAQPRRRTGALTKNVLFPPLTASLNHTSHFRIPPADCYAVHPLNSRCRRCGPDKRHHGAPCYGRHAGPLRSPKHDEPEHPIDPEAETRLHFAHEEQGRSQDCGTEAGEGTQEAGCLRETLSRDDSENEEAPWTSPWTSARKNPWRIVLTRKMSLKQAGGSGHSWLGWLGQVWAEDLDIRTSPRGSVQYVPIRSQLYNISTAVYFGISSRQLHLG</sequence>
<dbReference type="AlphaFoldDB" id="A0A167BQE1"/>
<reference evidence="2 3" key="1">
    <citation type="submission" date="2015-06" db="EMBL/GenBank/DDBJ databases">
        <title>Survival trade-offs in plant roots during colonization by closely related pathogenic and mutualistic fungi.</title>
        <authorList>
            <person name="Hacquard S."/>
            <person name="Kracher B."/>
            <person name="Hiruma K."/>
            <person name="Weinman A."/>
            <person name="Muench P."/>
            <person name="Garrido Oter R."/>
            <person name="Ver Loren van Themaat E."/>
            <person name="Dallerey J.-F."/>
            <person name="Damm U."/>
            <person name="Henrissat B."/>
            <person name="Lespinet O."/>
            <person name="Thon M."/>
            <person name="Kemen E."/>
            <person name="McHardy A.C."/>
            <person name="Schulze-Lefert P."/>
            <person name="O'Connell R.J."/>
        </authorList>
    </citation>
    <scope>NUCLEOTIDE SEQUENCE [LARGE SCALE GENOMIC DNA]</scope>
    <source>
        <strain evidence="2 3">MAFF 238704</strain>
    </source>
</reference>
<feature type="compositionally biased region" description="Basic and acidic residues" evidence="1">
    <location>
        <begin position="110"/>
        <end position="136"/>
    </location>
</feature>
<feature type="compositionally biased region" description="Basic and acidic residues" evidence="1">
    <location>
        <begin position="9"/>
        <end position="29"/>
    </location>
</feature>
<evidence type="ECO:0000313" key="2">
    <source>
        <dbReference type="EMBL" id="KZL81602.1"/>
    </source>
</evidence>
<dbReference type="Proteomes" id="UP000076584">
    <property type="component" value="Unassembled WGS sequence"/>
</dbReference>
<protein>
    <submittedName>
        <fullName evidence="2">Uncharacterized protein</fullName>
    </submittedName>
</protein>
<evidence type="ECO:0000313" key="3">
    <source>
        <dbReference type="Proteomes" id="UP000076584"/>
    </source>
</evidence>
<name>A0A167BQE1_COLIC</name>
<feature type="compositionally biased region" description="Low complexity" evidence="1">
    <location>
        <begin position="141"/>
        <end position="151"/>
    </location>
</feature>
<feature type="non-terminal residue" evidence="2">
    <location>
        <position position="1"/>
    </location>
</feature>
<keyword evidence="3" id="KW-1185">Reference proteome</keyword>
<proteinExistence type="predicted"/>
<gene>
    <name evidence="2" type="ORF">CI238_05095</name>
</gene>
<dbReference type="EMBL" id="LFIW01001612">
    <property type="protein sequence ID" value="KZL81602.1"/>
    <property type="molecule type" value="Genomic_DNA"/>
</dbReference>